<evidence type="ECO:0000256" key="1">
    <source>
        <dbReference type="ARBA" id="ARBA00004123"/>
    </source>
</evidence>
<dbReference type="OMA" id="YDRRVYF"/>
<keyword evidence="3" id="KW-0238">DNA-binding</keyword>
<dbReference type="eggNOG" id="ENOG502RYE1">
    <property type="taxonomic scope" value="Eukaryota"/>
</dbReference>
<feature type="compositionally biased region" description="Basic residues" evidence="6">
    <location>
        <begin position="1"/>
        <end position="10"/>
    </location>
</feature>
<keyword evidence="9" id="KW-1185">Reference proteome</keyword>
<dbReference type="GO" id="GO:0008270">
    <property type="term" value="F:zinc ion binding"/>
    <property type="evidence" value="ECO:0007669"/>
    <property type="project" value="InterPro"/>
</dbReference>
<sequence>MASQRGRKSPTSKGTQAPSGATCAECRRLKVALLSLPLDSLTMYRFVAIAKFLAANARDGTVPASAQMANLCQVPANIDAISRRLDLFSERIRELEGALQAAHARTEQSPHPLLADDLVRLSKEADQEMEEEPTSNAVGTEETTTLSFGSLLPNSEGGTRYLGPGAASSWILHNEFKTSPDFEQAISIPTTLLSPTSLSQLRSQIEAYIPNEDGLRGFCHSYFKYSLSLFQPLTPSFMTQLISTPIRQLTTSRLGLLLIVMGLAAQLDPHRPANWLQPSLYFTLSRTCLVLEDVSINVSLELVEVIGLQALFLLHHDATAVPERSWIAVGQAMKYAQAMGLHRDSKHWKLTEESAQRRRRTFYELWTFDIFLSAHLGRPPSLNRFQVDCEMPMDDLTSLGENPYFYRWKHQFGSTILLELATTALSSSQVPGYAFIISLDKQLRATPLPEKFTSNPCMAVDTDNYPQFSLRLQEHEVHLIQQYTLIILHRPFFARALLDSKNDLFKHRFLRSVMTVHDSSRNIVRHILWLAHNEPASLRSLTHWPLYMMCSLVSLGALVVKEPLCTLAAAAFQSLEEGCNYLSGLDKTSPATKQVLQRLYTSAKRSLHQEEGQASSPGYHPHNGRLSLSVSSQAPSPHRMEGVVFSSPSPSLSISSAVSPNSAHSRVPSINTPRDLSQTLQTPTQWVFDDTMRVESQNDRAGPLHHTLYTNTPPYRSPIATFSPQETVQSGSSPTTHNIPGFHSTTPSDTFDSQSWSHFLSSIGL</sequence>
<feature type="domain" description="Xylanolytic transcriptional activator regulatory" evidence="7">
    <location>
        <begin position="325"/>
        <end position="398"/>
    </location>
</feature>
<dbReference type="CDD" id="cd12148">
    <property type="entry name" value="fungal_TF_MHR"/>
    <property type="match status" value="1"/>
</dbReference>
<gene>
    <name evidence="8" type="ORF">PIIN_07130</name>
</gene>
<dbReference type="InterPro" id="IPR050987">
    <property type="entry name" value="AtrR-like"/>
</dbReference>
<accession>G4TPD3</accession>
<keyword evidence="5" id="KW-0175">Coiled coil</keyword>
<evidence type="ECO:0000259" key="7">
    <source>
        <dbReference type="SMART" id="SM00906"/>
    </source>
</evidence>
<feature type="compositionally biased region" description="Polar residues" evidence="6">
    <location>
        <begin position="134"/>
        <end position="152"/>
    </location>
</feature>
<keyword evidence="2" id="KW-0479">Metal-binding</keyword>
<dbReference type="PANTHER" id="PTHR46910">
    <property type="entry name" value="TRANSCRIPTION FACTOR PDR1"/>
    <property type="match status" value="1"/>
</dbReference>
<proteinExistence type="predicted"/>
<dbReference type="Proteomes" id="UP000007148">
    <property type="component" value="Unassembled WGS sequence"/>
</dbReference>
<organism evidence="8 9">
    <name type="scientific">Serendipita indica (strain DSM 11827)</name>
    <name type="common">Root endophyte fungus</name>
    <name type="synonym">Piriformospora indica</name>
    <dbReference type="NCBI Taxonomy" id="1109443"/>
    <lineage>
        <taxon>Eukaryota</taxon>
        <taxon>Fungi</taxon>
        <taxon>Dikarya</taxon>
        <taxon>Basidiomycota</taxon>
        <taxon>Agaricomycotina</taxon>
        <taxon>Agaricomycetes</taxon>
        <taxon>Sebacinales</taxon>
        <taxon>Serendipitaceae</taxon>
        <taxon>Serendipita</taxon>
    </lineage>
</organism>
<dbReference type="SMART" id="SM00906">
    <property type="entry name" value="Fungal_trans"/>
    <property type="match status" value="1"/>
</dbReference>
<evidence type="ECO:0000256" key="2">
    <source>
        <dbReference type="ARBA" id="ARBA00022723"/>
    </source>
</evidence>
<feature type="region of interest" description="Disordered" evidence="6">
    <location>
        <begin position="125"/>
        <end position="152"/>
    </location>
</feature>
<feature type="compositionally biased region" description="Polar residues" evidence="6">
    <location>
        <begin position="626"/>
        <end position="635"/>
    </location>
</feature>
<dbReference type="AlphaFoldDB" id="G4TPD3"/>
<feature type="compositionally biased region" description="Low complexity" evidence="6">
    <location>
        <begin position="646"/>
        <end position="665"/>
    </location>
</feature>
<feature type="coiled-coil region" evidence="5">
    <location>
        <begin position="78"/>
        <end position="105"/>
    </location>
</feature>
<dbReference type="PANTHER" id="PTHR46910:SF3">
    <property type="entry name" value="HALOTOLERANCE PROTEIN 9-RELATED"/>
    <property type="match status" value="1"/>
</dbReference>
<dbReference type="OrthoDB" id="3240635at2759"/>
<feature type="region of interest" description="Disordered" evidence="6">
    <location>
        <begin position="725"/>
        <end position="753"/>
    </location>
</feature>
<evidence type="ECO:0000256" key="3">
    <source>
        <dbReference type="ARBA" id="ARBA00023125"/>
    </source>
</evidence>
<dbReference type="InterPro" id="IPR007219">
    <property type="entry name" value="XnlR_reg_dom"/>
</dbReference>
<feature type="region of interest" description="Disordered" evidence="6">
    <location>
        <begin position="606"/>
        <end position="678"/>
    </location>
</feature>
<comment type="caution">
    <text evidence="8">The sequence shown here is derived from an EMBL/GenBank/DDBJ whole genome shotgun (WGS) entry which is preliminary data.</text>
</comment>
<evidence type="ECO:0000256" key="5">
    <source>
        <dbReference type="SAM" id="Coils"/>
    </source>
</evidence>
<dbReference type="Pfam" id="PF04082">
    <property type="entry name" value="Fungal_trans"/>
    <property type="match status" value="1"/>
</dbReference>
<dbReference type="GO" id="GO:0003700">
    <property type="term" value="F:DNA-binding transcription factor activity"/>
    <property type="evidence" value="ECO:0007669"/>
    <property type="project" value="InterPro"/>
</dbReference>
<dbReference type="GO" id="GO:0006351">
    <property type="term" value="P:DNA-templated transcription"/>
    <property type="evidence" value="ECO:0007669"/>
    <property type="project" value="InterPro"/>
</dbReference>
<dbReference type="EMBL" id="CAFZ01000207">
    <property type="protein sequence ID" value="CCA73176.1"/>
    <property type="molecule type" value="Genomic_DNA"/>
</dbReference>
<evidence type="ECO:0000313" key="8">
    <source>
        <dbReference type="EMBL" id="CCA73176.1"/>
    </source>
</evidence>
<evidence type="ECO:0000256" key="6">
    <source>
        <dbReference type="SAM" id="MobiDB-lite"/>
    </source>
</evidence>
<comment type="subcellular location">
    <subcellularLocation>
        <location evidence="1">Nucleus</location>
    </subcellularLocation>
</comment>
<keyword evidence="4" id="KW-0539">Nucleus</keyword>
<feature type="region of interest" description="Disordered" evidence="6">
    <location>
        <begin position="1"/>
        <end position="20"/>
    </location>
</feature>
<feature type="compositionally biased region" description="Polar residues" evidence="6">
    <location>
        <begin position="668"/>
        <end position="678"/>
    </location>
</feature>
<dbReference type="HOGENOM" id="CLU_007340_4_1_1"/>
<dbReference type="GO" id="GO:0005634">
    <property type="term" value="C:nucleus"/>
    <property type="evidence" value="ECO:0007669"/>
    <property type="project" value="UniProtKB-SubCell"/>
</dbReference>
<protein>
    <recommendedName>
        <fullName evidence="7">Xylanolytic transcriptional activator regulatory domain-containing protein</fullName>
    </recommendedName>
</protein>
<dbReference type="InParanoid" id="G4TPD3"/>
<evidence type="ECO:0000256" key="4">
    <source>
        <dbReference type="ARBA" id="ARBA00023242"/>
    </source>
</evidence>
<reference evidence="8 9" key="1">
    <citation type="journal article" date="2011" name="PLoS Pathog.">
        <title>Endophytic Life Strategies Decoded by Genome and Transcriptome Analyses of the Mutualistic Root Symbiont Piriformospora indica.</title>
        <authorList>
            <person name="Zuccaro A."/>
            <person name="Lahrmann U."/>
            <person name="Guldener U."/>
            <person name="Langen G."/>
            <person name="Pfiffi S."/>
            <person name="Biedenkopf D."/>
            <person name="Wong P."/>
            <person name="Samans B."/>
            <person name="Grimm C."/>
            <person name="Basiewicz M."/>
            <person name="Murat C."/>
            <person name="Martin F."/>
            <person name="Kogel K.H."/>
        </authorList>
    </citation>
    <scope>NUCLEOTIDE SEQUENCE [LARGE SCALE GENOMIC DNA]</scope>
    <source>
        <strain evidence="8 9">DSM 11827</strain>
    </source>
</reference>
<evidence type="ECO:0000313" key="9">
    <source>
        <dbReference type="Proteomes" id="UP000007148"/>
    </source>
</evidence>
<dbReference type="GO" id="GO:0003677">
    <property type="term" value="F:DNA binding"/>
    <property type="evidence" value="ECO:0007669"/>
    <property type="project" value="UniProtKB-KW"/>
</dbReference>
<name>G4TPD3_SERID</name>